<evidence type="ECO:0000256" key="4">
    <source>
        <dbReference type="ARBA" id="ARBA00023180"/>
    </source>
</evidence>
<dbReference type="PROSITE" id="PS51211">
    <property type="entry name" value="VITELLOGENIN"/>
    <property type="match status" value="1"/>
</dbReference>
<dbReference type="SUPFAM" id="SSF48431">
    <property type="entry name" value="Lipovitellin-phosvitin complex, superhelical domain"/>
    <property type="match status" value="1"/>
</dbReference>
<evidence type="ECO:0000256" key="1">
    <source>
        <dbReference type="ARBA" id="ARBA00022729"/>
    </source>
</evidence>
<dbReference type="Gene3D" id="2.30.230.10">
    <property type="entry name" value="Lipovitellin, beta-sheet shell regions, chain A"/>
    <property type="match status" value="2"/>
</dbReference>
<name>A0A8J9YZ01_BRALA</name>
<feature type="domain" description="Vitellogenin" evidence="8">
    <location>
        <begin position="28"/>
        <end position="807"/>
    </location>
</feature>
<dbReference type="InterPro" id="IPR015819">
    <property type="entry name" value="Lipid_transp_b-sht_shell"/>
</dbReference>
<evidence type="ECO:0000256" key="5">
    <source>
        <dbReference type="PROSITE-ProRule" id="PRU00557"/>
    </source>
</evidence>
<evidence type="ECO:0000259" key="8">
    <source>
        <dbReference type="PROSITE" id="PS51211"/>
    </source>
</evidence>
<dbReference type="InterPro" id="IPR015817">
    <property type="entry name" value="Vitellinogen_open_b-sht_sub1"/>
</dbReference>
<feature type="compositionally biased region" description="Basic and acidic residues" evidence="6">
    <location>
        <begin position="143"/>
        <end position="179"/>
    </location>
</feature>
<proteinExistence type="predicted"/>
<dbReference type="Pfam" id="PF09172">
    <property type="entry name" value="Vit_open_b-sht"/>
    <property type="match status" value="1"/>
</dbReference>
<dbReference type="Pfam" id="PF01347">
    <property type="entry name" value="Vitellogenin_N"/>
    <property type="match status" value="2"/>
</dbReference>
<feature type="compositionally biased region" description="Basic and acidic residues" evidence="6">
    <location>
        <begin position="103"/>
        <end position="121"/>
    </location>
</feature>
<dbReference type="EMBL" id="OV696698">
    <property type="protein sequence ID" value="CAH1244183.1"/>
    <property type="molecule type" value="Genomic_DNA"/>
</dbReference>
<comment type="caution">
    <text evidence="5">Lacks conserved residue(s) required for the propagation of feature annotation.</text>
</comment>
<feature type="compositionally biased region" description="Low complexity" evidence="6">
    <location>
        <begin position="122"/>
        <end position="142"/>
    </location>
</feature>
<gene>
    <name evidence="9" type="primary">CTD-3088G3.8</name>
    <name evidence="9" type="ORF">BLAG_LOCUS6890</name>
</gene>
<reference evidence="9" key="1">
    <citation type="submission" date="2022-01" db="EMBL/GenBank/DDBJ databases">
        <authorList>
            <person name="Braso-Vives M."/>
        </authorList>
    </citation>
    <scope>NUCLEOTIDE SEQUENCE</scope>
</reference>
<dbReference type="InterPro" id="IPR015255">
    <property type="entry name" value="Vitellinogen_open_b-sht"/>
</dbReference>
<keyword evidence="2" id="KW-0758">Storage protein</keyword>
<feature type="signal peptide" evidence="7">
    <location>
        <begin position="1"/>
        <end position="16"/>
    </location>
</feature>
<protein>
    <submittedName>
        <fullName evidence="9">CTD-3088G3.8 protein</fullName>
    </submittedName>
</protein>
<dbReference type="InterPro" id="IPR050733">
    <property type="entry name" value="Vitellogenin/Apolipophorin"/>
</dbReference>
<evidence type="ECO:0000256" key="2">
    <source>
        <dbReference type="ARBA" id="ARBA00022761"/>
    </source>
</evidence>
<dbReference type="PANTHER" id="PTHR23345">
    <property type="entry name" value="VITELLOGENIN-RELATED"/>
    <property type="match status" value="1"/>
</dbReference>
<evidence type="ECO:0000256" key="6">
    <source>
        <dbReference type="SAM" id="MobiDB-lite"/>
    </source>
</evidence>
<feature type="compositionally biased region" description="Basic and acidic residues" evidence="6">
    <location>
        <begin position="856"/>
        <end position="873"/>
    </location>
</feature>
<dbReference type="Gene3D" id="1.25.10.20">
    <property type="entry name" value="Vitellinogen, superhelical"/>
    <property type="match status" value="1"/>
</dbReference>
<dbReference type="SMART" id="SM01169">
    <property type="entry name" value="DUF1943"/>
    <property type="match status" value="1"/>
</dbReference>
<dbReference type="FunFam" id="1.25.10.20:FF:000003">
    <property type="entry name" value="Vitellogenin C"/>
    <property type="match status" value="1"/>
</dbReference>
<dbReference type="AlphaFoldDB" id="A0A8J9YZ01"/>
<organism evidence="9 10">
    <name type="scientific">Branchiostoma lanceolatum</name>
    <name type="common">Common lancelet</name>
    <name type="synonym">Amphioxus lanceolatum</name>
    <dbReference type="NCBI Taxonomy" id="7740"/>
    <lineage>
        <taxon>Eukaryota</taxon>
        <taxon>Metazoa</taxon>
        <taxon>Chordata</taxon>
        <taxon>Cephalochordata</taxon>
        <taxon>Leptocardii</taxon>
        <taxon>Amphioxiformes</taxon>
        <taxon>Branchiostomatidae</taxon>
        <taxon>Branchiostoma</taxon>
    </lineage>
</organism>
<dbReference type="InterPro" id="IPR015816">
    <property type="entry name" value="Vitellinogen_b-sht_N"/>
</dbReference>
<feature type="compositionally biased region" description="Basic and acidic residues" evidence="6">
    <location>
        <begin position="87"/>
        <end position="96"/>
    </location>
</feature>
<feature type="region of interest" description="Disordered" evidence="6">
    <location>
        <begin position="850"/>
        <end position="873"/>
    </location>
</feature>
<feature type="compositionally biased region" description="Low complexity" evidence="6">
    <location>
        <begin position="180"/>
        <end position="199"/>
    </location>
</feature>
<feature type="chain" id="PRO_5035423565" evidence="7">
    <location>
        <begin position="17"/>
        <end position="1087"/>
    </location>
</feature>
<keyword evidence="10" id="KW-1185">Reference proteome</keyword>
<evidence type="ECO:0000256" key="3">
    <source>
        <dbReference type="ARBA" id="ARBA00023157"/>
    </source>
</evidence>
<evidence type="ECO:0000256" key="7">
    <source>
        <dbReference type="SAM" id="SignalP"/>
    </source>
</evidence>
<dbReference type="InterPro" id="IPR011030">
    <property type="entry name" value="Lipovitellin_superhlx_dom"/>
</dbReference>
<dbReference type="GO" id="GO:0005319">
    <property type="term" value="F:lipid transporter activity"/>
    <property type="evidence" value="ECO:0007669"/>
    <property type="project" value="InterPro"/>
</dbReference>
<dbReference type="OrthoDB" id="160294at2759"/>
<sequence length="1087" mass="122834">MNKSLLLLLGVCLTQATLRSEDLADKVFGPGREYVYKYEGEVKSGIPKSSDRFSGLKFECEARLQFKTDKEVLMRLEKIQLKTLRGELESPEERSLKKMTKTTSKEIIHEQKHQDAFRQDHFSSSSAEESGSKSFKTSSSSQESRETPSQEKWEQKGEWAQEETPRQETEQRTSSEEAGRSSSRQSGESSQRSSQSASREVSEEVPEQQLAELRRQLAKPVRVTYDQGRVLSIIAEKDEPQWSINIKRGALNLFQCTRNPKKADMMDADAREETSNVPFDKSPERLFRIIEEGVAGECETQYDIRRENNVEIITKAQNFQGAKCRSRPSITHSLFSGKIMEADIVQHMITTGEITMRLVTDASGKFLVQRAESRGTHSVLAYKEGNGEMETFVKQTLELIEAKTTISEQRIPEPTQPENKGSLVFVFAPEIRSQKSQEEIKEKAMLLCEEISRGLRETVAEETPKRFLELIGELQKMSKEQLKQFCTEKIPKIKASSKEQKAESETRKLIIDAVSMAGTEEALKAVWELLQENKISEGDAQSVIGGLSLSIKRCTAAGVNIMLEIAKCKQALQYPELRKVAWLAVGTMVHKLTQAQPKETTEIIQLKSEYAKQLLHGIQPEKTDEEKMMCIKALGNAGLEDSVDRLAEIINSKTTPTEIRLQAIYALRRIVQKLPHKTRNILYPVFKNPANPAEERIAAFVAIMDAGSDLPVSFLELIAQSTQRETSNQVGNFVYTTLKSCAESRMPRDRIVRHACIRAMRHCRPFNLGIQYSQTSDWQAMSEEMTLGASLKIQTISDKRSVLPRAVTAKINLQALSYSVNFLEFGVRAAGMQTMVDALYRQYEQQKPSMYQLKKKSQETSREYRDSSSTERQRTLRNIEAEKIQSKLNIKTRTPEEPKGQIYVKADGNEIYFHQFRSDLLQKLVREDKLSFPEIEKQLQQGVYLGVVWRNGRAFGSEPRGPEFESCRVTGLTPLGKALYTTFLTPPRCAQTSRTKASLLVDVSEIVATFLGLPMKAELKALAVTRSDIAGKMIVSPSLYRKESSGEEKSISNIEAELTSTHRYMCFSIPPFLTPSLPASLCDFLPP</sequence>
<feature type="region of interest" description="Disordered" evidence="6">
    <location>
        <begin position="87"/>
        <end position="207"/>
    </location>
</feature>
<evidence type="ECO:0000313" key="10">
    <source>
        <dbReference type="Proteomes" id="UP000838412"/>
    </source>
</evidence>
<dbReference type="Proteomes" id="UP000838412">
    <property type="component" value="Chromosome 13"/>
</dbReference>
<dbReference type="PANTHER" id="PTHR23345:SF15">
    <property type="entry name" value="VITELLOGENIN 1-RELATED"/>
    <property type="match status" value="1"/>
</dbReference>
<evidence type="ECO:0000313" key="9">
    <source>
        <dbReference type="EMBL" id="CAH1244183.1"/>
    </source>
</evidence>
<accession>A0A8J9YZ01</accession>
<dbReference type="GO" id="GO:0045735">
    <property type="term" value="F:nutrient reservoir activity"/>
    <property type="evidence" value="ECO:0007669"/>
    <property type="project" value="UniProtKB-KW"/>
</dbReference>
<dbReference type="SMART" id="SM00638">
    <property type="entry name" value="LPD_N"/>
    <property type="match status" value="1"/>
</dbReference>
<dbReference type="Gene3D" id="2.20.50.20">
    <property type="entry name" value="Lipovitellin. Chain A, domain 3"/>
    <property type="match status" value="1"/>
</dbReference>
<dbReference type="InterPro" id="IPR001747">
    <property type="entry name" value="Vitellogenin_N"/>
</dbReference>
<dbReference type="SUPFAM" id="SSF56968">
    <property type="entry name" value="Lipovitellin-phosvitin complex, beta-sheet shell regions"/>
    <property type="match status" value="3"/>
</dbReference>
<keyword evidence="3" id="KW-1015">Disulfide bond</keyword>
<keyword evidence="4" id="KW-0325">Glycoprotein</keyword>
<keyword evidence="1 7" id="KW-0732">Signal</keyword>
<dbReference type="FunFam" id="2.20.50.20:FF:000005">
    <property type="entry name" value="Vitellogenin 3"/>
    <property type="match status" value="1"/>
</dbReference>